<accession>A0ACC2WIU7</accession>
<protein>
    <submittedName>
        <fullName evidence="1">Uncharacterized protein</fullName>
    </submittedName>
</protein>
<reference evidence="1" key="1">
    <citation type="submission" date="2023-04" db="EMBL/GenBank/DDBJ databases">
        <title>Draft Genome sequencing of Naganishia species isolated from polar environments using Oxford Nanopore Technology.</title>
        <authorList>
            <person name="Leo P."/>
            <person name="Venkateswaran K."/>
        </authorList>
    </citation>
    <scope>NUCLEOTIDE SEQUENCE</scope>
    <source>
        <strain evidence="1">MNA-CCFEE 5261</strain>
    </source>
</reference>
<organism evidence="1 2">
    <name type="scientific">Naganishia cerealis</name>
    <dbReference type="NCBI Taxonomy" id="610337"/>
    <lineage>
        <taxon>Eukaryota</taxon>
        <taxon>Fungi</taxon>
        <taxon>Dikarya</taxon>
        <taxon>Basidiomycota</taxon>
        <taxon>Agaricomycotina</taxon>
        <taxon>Tremellomycetes</taxon>
        <taxon>Filobasidiales</taxon>
        <taxon>Filobasidiaceae</taxon>
        <taxon>Naganishia</taxon>
    </lineage>
</organism>
<dbReference type="Proteomes" id="UP001241377">
    <property type="component" value="Unassembled WGS sequence"/>
</dbReference>
<dbReference type="EMBL" id="JASBWR010000007">
    <property type="protein sequence ID" value="KAJ9111670.1"/>
    <property type="molecule type" value="Genomic_DNA"/>
</dbReference>
<sequence length="533" mass="59265">MASNNEATQNVQPNIFPSHPGPLQPPPQSNPLKRHPAEHQSTFTPENEHASLDTGIEEEENQFVNYDVFAELTLEDVKDTAGSGEAVAYRQVSGDHRTPAFFIRNPSLIYGLTQSGGAAFFQRASMEDEFRLPRIQTVQLALLILTSRPAINSGQNTILTARAIGTAQLIGLHVDPSDWKLPRWERNLRKRVMWGLIIHDLHNSNFSVTVPTMSDMDPDTHSTREEQDSMMAFCGMCRLTLILDELLMDFYSVRTSSSRHRGPSQLRLLEGISEDLDMFSKSLPDSFRIDRLKATPATGVRECTGSLQISQLGLGLTIVRLTLAALHNTPNADMGQALQMAFEACVPVVEFLEMITDVDAGMFWIPYAPYHVINCASLILRVMILAKRQDSPLRISCGNLLARMISTLTAAHHGYSWDVASLALDRIAIIIASVESELPEVSPLRTTFSQHIHQSAPLPARPAQAKTESRPSHAHATDSLPRQTTPADQIPIMSDSLWWMHNDITNFPENFDWTLDGFAQFAAHDATNAPNLF</sequence>
<evidence type="ECO:0000313" key="2">
    <source>
        <dbReference type="Proteomes" id="UP001241377"/>
    </source>
</evidence>
<name>A0ACC2WIU7_9TREE</name>
<evidence type="ECO:0000313" key="1">
    <source>
        <dbReference type="EMBL" id="KAJ9111670.1"/>
    </source>
</evidence>
<comment type="caution">
    <text evidence="1">The sequence shown here is derived from an EMBL/GenBank/DDBJ whole genome shotgun (WGS) entry which is preliminary data.</text>
</comment>
<proteinExistence type="predicted"/>
<gene>
    <name evidence="1" type="ORF">QFC19_001029</name>
</gene>
<keyword evidence="2" id="KW-1185">Reference proteome</keyword>